<protein>
    <submittedName>
        <fullName evidence="1">Uncharacterized protein</fullName>
    </submittedName>
</protein>
<dbReference type="AlphaFoldDB" id="A0A2H0LUX9"/>
<evidence type="ECO:0000313" key="2">
    <source>
        <dbReference type="Proteomes" id="UP000229641"/>
    </source>
</evidence>
<reference evidence="1 2" key="1">
    <citation type="submission" date="2017-09" db="EMBL/GenBank/DDBJ databases">
        <title>Depth-based differentiation of microbial function through sediment-hosted aquifers and enrichment of novel symbionts in the deep terrestrial subsurface.</title>
        <authorList>
            <person name="Probst A.J."/>
            <person name="Ladd B."/>
            <person name="Jarett J.K."/>
            <person name="Geller-Mcgrath D.E."/>
            <person name="Sieber C.M."/>
            <person name="Emerson J.B."/>
            <person name="Anantharaman K."/>
            <person name="Thomas B.C."/>
            <person name="Malmstrom R."/>
            <person name="Stieglmeier M."/>
            <person name="Klingl A."/>
            <person name="Woyke T."/>
            <person name="Ryan C.M."/>
            <person name="Banfield J.F."/>
        </authorList>
    </citation>
    <scope>NUCLEOTIDE SEQUENCE [LARGE SCALE GENOMIC DNA]</scope>
    <source>
        <strain evidence="1">CG11_big_fil_rev_8_21_14_0_20_42_13</strain>
    </source>
</reference>
<name>A0A2H0LUX9_9BACT</name>
<dbReference type="EMBL" id="PCWA01000114">
    <property type="protein sequence ID" value="PIQ88229.1"/>
    <property type="molecule type" value="Genomic_DNA"/>
</dbReference>
<feature type="non-terminal residue" evidence="1">
    <location>
        <position position="70"/>
    </location>
</feature>
<organism evidence="1 2">
    <name type="scientific">Candidatus Ghiorseimicrobium undicola</name>
    <dbReference type="NCBI Taxonomy" id="1974746"/>
    <lineage>
        <taxon>Bacteria</taxon>
        <taxon>Pseudomonadati</taxon>
        <taxon>Candidatus Omnitrophota</taxon>
        <taxon>Candidatus Ghiorseimicrobium</taxon>
    </lineage>
</organism>
<evidence type="ECO:0000313" key="1">
    <source>
        <dbReference type="EMBL" id="PIQ88229.1"/>
    </source>
</evidence>
<comment type="caution">
    <text evidence="1">The sequence shown here is derived from an EMBL/GenBank/DDBJ whole genome shotgun (WGS) entry which is preliminary data.</text>
</comment>
<dbReference type="Proteomes" id="UP000229641">
    <property type="component" value="Unassembled WGS sequence"/>
</dbReference>
<proteinExistence type="predicted"/>
<accession>A0A2H0LUX9</accession>
<gene>
    <name evidence="1" type="ORF">COV72_09415</name>
</gene>
<sequence length="70" mass="7986">MITPSAGFVPPMLKGIKIHPENPFLFDFYIDSGDSHLPQDQFQETSYKLINYFLASLTVPENDLWVNLSP</sequence>